<feature type="transmembrane region" description="Helical" evidence="7">
    <location>
        <begin position="38"/>
        <end position="58"/>
    </location>
</feature>
<gene>
    <name evidence="10" type="ORF">SAMN02982931_00676</name>
</gene>
<feature type="transmembrane region" description="Helical" evidence="7">
    <location>
        <begin position="125"/>
        <end position="148"/>
    </location>
</feature>
<accession>A0A1G6AIH0</accession>
<evidence type="ECO:0000256" key="8">
    <source>
        <dbReference type="SAM" id="MobiDB-lite"/>
    </source>
</evidence>
<dbReference type="CDD" id="cd06261">
    <property type="entry name" value="TM_PBP2"/>
    <property type="match status" value="1"/>
</dbReference>
<dbReference type="InterPro" id="IPR035906">
    <property type="entry name" value="MetI-like_sf"/>
</dbReference>
<organism evidence="10 11">
    <name type="scientific">Bauldia litoralis</name>
    <dbReference type="NCBI Taxonomy" id="665467"/>
    <lineage>
        <taxon>Bacteria</taxon>
        <taxon>Pseudomonadati</taxon>
        <taxon>Pseudomonadota</taxon>
        <taxon>Alphaproteobacteria</taxon>
        <taxon>Hyphomicrobiales</taxon>
        <taxon>Kaistiaceae</taxon>
        <taxon>Bauldia</taxon>
    </lineage>
</organism>
<dbReference type="STRING" id="665467.SAMN02982931_00676"/>
<keyword evidence="2 7" id="KW-0813">Transport</keyword>
<dbReference type="PANTHER" id="PTHR30151">
    <property type="entry name" value="ALKANE SULFONATE ABC TRANSPORTER-RELATED, MEMBRANE SUBUNIT"/>
    <property type="match status" value="1"/>
</dbReference>
<evidence type="ECO:0000256" key="7">
    <source>
        <dbReference type="RuleBase" id="RU363032"/>
    </source>
</evidence>
<keyword evidence="6 7" id="KW-0472">Membrane</keyword>
<keyword evidence="3" id="KW-1003">Cell membrane</keyword>
<dbReference type="Pfam" id="PF00528">
    <property type="entry name" value="BPD_transp_1"/>
    <property type="match status" value="1"/>
</dbReference>
<dbReference type="InterPro" id="IPR000515">
    <property type="entry name" value="MetI-like"/>
</dbReference>
<feature type="transmembrane region" description="Helical" evidence="7">
    <location>
        <begin position="257"/>
        <end position="282"/>
    </location>
</feature>
<evidence type="ECO:0000313" key="11">
    <source>
        <dbReference type="Proteomes" id="UP000199071"/>
    </source>
</evidence>
<dbReference type="GO" id="GO:0005886">
    <property type="term" value="C:plasma membrane"/>
    <property type="evidence" value="ECO:0007669"/>
    <property type="project" value="UniProtKB-SubCell"/>
</dbReference>
<evidence type="ECO:0000259" key="9">
    <source>
        <dbReference type="PROSITE" id="PS50928"/>
    </source>
</evidence>
<evidence type="ECO:0000256" key="6">
    <source>
        <dbReference type="ARBA" id="ARBA00023136"/>
    </source>
</evidence>
<protein>
    <submittedName>
        <fullName evidence="10">NitT/TauT family transport system permease protein</fullName>
    </submittedName>
</protein>
<feature type="domain" description="ABC transmembrane type-1" evidence="9">
    <location>
        <begin position="90"/>
        <end position="274"/>
    </location>
</feature>
<feature type="transmembrane region" description="Helical" evidence="7">
    <location>
        <begin position="154"/>
        <end position="175"/>
    </location>
</feature>
<reference evidence="10 11" key="1">
    <citation type="submission" date="2016-10" db="EMBL/GenBank/DDBJ databases">
        <authorList>
            <person name="de Groot N.N."/>
        </authorList>
    </citation>
    <scope>NUCLEOTIDE SEQUENCE [LARGE SCALE GENOMIC DNA]</scope>
    <source>
        <strain evidence="10 11">ATCC 35022</strain>
    </source>
</reference>
<keyword evidence="11" id="KW-1185">Reference proteome</keyword>
<dbReference type="Gene3D" id="1.10.3720.10">
    <property type="entry name" value="MetI-like"/>
    <property type="match status" value="1"/>
</dbReference>
<keyword evidence="5 7" id="KW-1133">Transmembrane helix</keyword>
<dbReference type="SUPFAM" id="SSF161098">
    <property type="entry name" value="MetI-like"/>
    <property type="match status" value="1"/>
</dbReference>
<sequence>MTAVEMEKRNGEIETRPDDGDMPVDLARRPPGGLAGRLLRFSVPVIMLFILVVFWQIYVTVNEVPHYILPSPGRVAQAFVEDWPILLGALWVTLKITFTALAIALVGGVALAILMAQSKWIELALYPYAVILQVTPIVAIAPLILIYAPTTQSAILICAWIVAFFPILSNTTQGLRSTDHNLLNLYELYGASRWQTLYYLQLPSALPYFLAGLKIAGGLALIAAVVAEFAAGTAGAGSGLAFRLLESQYRLNIPRLFAALVLLSLTGVVIFACTSMVSHLLLRKWHESAIRREN</sequence>
<feature type="region of interest" description="Disordered" evidence="8">
    <location>
        <begin position="1"/>
        <end position="24"/>
    </location>
</feature>
<evidence type="ECO:0000256" key="4">
    <source>
        <dbReference type="ARBA" id="ARBA00022692"/>
    </source>
</evidence>
<evidence type="ECO:0000256" key="1">
    <source>
        <dbReference type="ARBA" id="ARBA00004651"/>
    </source>
</evidence>
<evidence type="ECO:0000256" key="5">
    <source>
        <dbReference type="ARBA" id="ARBA00022989"/>
    </source>
</evidence>
<evidence type="ECO:0000313" key="10">
    <source>
        <dbReference type="EMBL" id="SDB08140.1"/>
    </source>
</evidence>
<keyword evidence="4 7" id="KW-0812">Transmembrane</keyword>
<name>A0A1G6AIH0_9HYPH</name>
<dbReference type="GO" id="GO:0055085">
    <property type="term" value="P:transmembrane transport"/>
    <property type="evidence" value="ECO:0007669"/>
    <property type="project" value="InterPro"/>
</dbReference>
<dbReference type="Proteomes" id="UP000199071">
    <property type="component" value="Unassembled WGS sequence"/>
</dbReference>
<dbReference type="PROSITE" id="PS50928">
    <property type="entry name" value="ABC_TM1"/>
    <property type="match status" value="1"/>
</dbReference>
<feature type="compositionally biased region" description="Basic and acidic residues" evidence="8">
    <location>
        <begin position="1"/>
        <end position="19"/>
    </location>
</feature>
<evidence type="ECO:0000256" key="3">
    <source>
        <dbReference type="ARBA" id="ARBA00022475"/>
    </source>
</evidence>
<evidence type="ECO:0000256" key="2">
    <source>
        <dbReference type="ARBA" id="ARBA00022448"/>
    </source>
</evidence>
<comment type="similarity">
    <text evidence="7">Belongs to the binding-protein-dependent transport system permease family.</text>
</comment>
<proteinExistence type="inferred from homology"/>
<dbReference type="EMBL" id="FMXQ01000001">
    <property type="protein sequence ID" value="SDB08140.1"/>
    <property type="molecule type" value="Genomic_DNA"/>
</dbReference>
<comment type="subcellular location">
    <subcellularLocation>
        <location evidence="1 7">Cell membrane</location>
        <topology evidence="1 7">Multi-pass membrane protein</topology>
    </subcellularLocation>
</comment>
<dbReference type="AlphaFoldDB" id="A0A1G6AIH0"/>
<feature type="transmembrane region" description="Helical" evidence="7">
    <location>
        <begin position="89"/>
        <end position="113"/>
    </location>
</feature>
<dbReference type="PANTHER" id="PTHR30151:SF41">
    <property type="entry name" value="ABC TRANSPORTER PERMEASE PROTEIN"/>
    <property type="match status" value="1"/>
</dbReference>